<evidence type="ECO:0000259" key="1">
    <source>
        <dbReference type="PROSITE" id="PS50853"/>
    </source>
</evidence>
<dbReference type="InterPro" id="IPR003961">
    <property type="entry name" value="FN3_dom"/>
</dbReference>
<dbReference type="Gene3D" id="2.60.40.10">
    <property type="entry name" value="Immunoglobulins"/>
    <property type="match status" value="1"/>
</dbReference>
<dbReference type="InterPro" id="IPR013783">
    <property type="entry name" value="Ig-like_fold"/>
</dbReference>
<reference evidence="2" key="1">
    <citation type="submission" date="2021-06" db="EMBL/GenBank/DDBJ databases">
        <title>Bradyrhizobium sp. S2-20-1 Genome sequencing.</title>
        <authorList>
            <person name="Jin L."/>
        </authorList>
    </citation>
    <scope>NUCLEOTIDE SEQUENCE</scope>
    <source>
        <strain evidence="2">S2-20-1</strain>
    </source>
</reference>
<evidence type="ECO:0000313" key="3">
    <source>
        <dbReference type="Proteomes" id="UP000680839"/>
    </source>
</evidence>
<sequence length="121" mass="12764">MLRVIDRSDTGADLAWAPQAGATAYRVFRAGADGPFAAVAEVAGPSFADSGLTPKTAYRWRVAAIVNGVEGPASGEAAATTRPVPATLRHTRRLPDWRMMNGRRLLILHAAGFLMAACISS</sequence>
<dbReference type="RefSeq" id="WP_215622368.1">
    <property type="nucleotide sequence ID" value="NZ_CP076134.1"/>
</dbReference>
<dbReference type="PROSITE" id="PS50853">
    <property type="entry name" value="FN3"/>
    <property type="match status" value="1"/>
</dbReference>
<feature type="domain" description="Fibronectin type-III" evidence="1">
    <location>
        <begin position="1"/>
        <end position="84"/>
    </location>
</feature>
<gene>
    <name evidence="2" type="ORF">KMZ29_02750</name>
</gene>
<dbReference type="SUPFAM" id="SSF49265">
    <property type="entry name" value="Fibronectin type III"/>
    <property type="match status" value="1"/>
</dbReference>
<organism evidence="2 3">
    <name type="scientific">Bradyrhizobium sediminis</name>
    <dbReference type="NCBI Taxonomy" id="2840469"/>
    <lineage>
        <taxon>Bacteria</taxon>
        <taxon>Pseudomonadati</taxon>
        <taxon>Pseudomonadota</taxon>
        <taxon>Alphaproteobacteria</taxon>
        <taxon>Hyphomicrobiales</taxon>
        <taxon>Nitrobacteraceae</taxon>
        <taxon>Bradyrhizobium</taxon>
    </lineage>
</organism>
<dbReference type="AlphaFoldDB" id="A0A975NEN8"/>
<dbReference type="EMBL" id="CP076134">
    <property type="protein sequence ID" value="QWG13672.1"/>
    <property type="molecule type" value="Genomic_DNA"/>
</dbReference>
<proteinExistence type="predicted"/>
<dbReference type="Proteomes" id="UP000680839">
    <property type="component" value="Chromosome"/>
</dbReference>
<dbReference type="InterPro" id="IPR036116">
    <property type="entry name" value="FN3_sf"/>
</dbReference>
<dbReference type="CDD" id="cd00063">
    <property type="entry name" value="FN3"/>
    <property type="match status" value="1"/>
</dbReference>
<protein>
    <submittedName>
        <fullName evidence="2">Fibronectin type III domain-containing protein</fullName>
    </submittedName>
</protein>
<accession>A0A975NEN8</accession>
<name>A0A975NEN8_9BRAD</name>
<evidence type="ECO:0000313" key="2">
    <source>
        <dbReference type="EMBL" id="QWG13672.1"/>
    </source>
</evidence>